<feature type="transmembrane region" description="Helical" evidence="1">
    <location>
        <begin position="269"/>
        <end position="291"/>
    </location>
</feature>
<keyword evidence="1" id="KW-0812">Transmembrane</keyword>
<dbReference type="CDD" id="cd06174">
    <property type="entry name" value="MFS"/>
    <property type="match status" value="1"/>
</dbReference>
<feature type="transmembrane region" description="Helical" evidence="1">
    <location>
        <begin position="188"/>
        <end position="206"/>
    </location>
</feature>
<gene>
    <name evidence="2" type="ORF">HJC23_005318</name>
</gene>
<feature type="transmembrane region" description="Helical" evidence="1">
    <location>
        <begin position="80"/>
        <end position="98"/>
    </location>
</feature>
<feature type="transmembrane region" description="Helical" evidence="1">
    <location>
        <begin position="470"/>
        <end position="491"/>
    </location>
</feature>
<dbReference type="Pfam" id="PF07690">
    <property type="entry name" value="MFS_1"/>
    <property type="match status" value="1"/>
</dbReference>
<feature type="transmembrane region" description="Helical" evidence="1">
    <location>
        <begin position="402"/>
        <end position="423"/>
    </location>
</feature>
<feature type="transmembrane region" description="Helical" evidence="1">
    <location>
        <begin position="435"/>
        <end position="458"/>
    </location>
</feature>
<feature type="transmembrane region" description="Helical" evidence="1">
    <location>
        <begin position="128"/>
        <end position="147"/>
    </location>
</feature>
<evidence type="ECO:0000313" key="3">
    <source>
        <dbReference type="Proteomes" id="UP001516023"/>
    </source>
</evidence>
<keyword evidence="1" id="KW-0472">Membrane</keyword>
<feature type="transmembrane region" description="Helical" evidence="1">
    <location>
        <begin position="511"/>
        <end position="530"/>
    </location>
</feature>
<dbReference type="Proteomes" id="UP001516023">
    <property type="component" value="Unassembled WGS sequence"/>
</dbReference>
<feature type="transmembrane region" description="Helical" evidence="1">
    <location>
        <begin position="227"/>
        <end position="249"/>
    </location>
</feature>
<reference evidence="2 3" key="1">
    <citation type="journal article" date="2020" name="G3 (Bethesda)">
        <title>Improved Reference Genome for Cyclotella cryptica CCMP332, a Model for Cell Wall Morphogenesis, Salinity Adaptation, and Lipid Production in Diatoms (Bacillariophyta).</title>
        <authorList>
            <person name="Roberts W.R."/>
            <person name="Downey K.M."/>
            <person name="Ruck E.C."/>
            <person name="Traller J.C."/>
            <person name="Alverson A.J."/>
        </authorList>
    </citation>
    <scope>NUCLEOTIDE SEQUENCE [LARGE SCALE GENOMIC DNA]</scope>
    <source>
        <strain evidence="2 3">CCMP332</strain>
    </source>
</reference>
<keyword evidence="1" id="KW-1133">Transmembrane helix</keyword>
<proteinExistence type="predicted"/>
<feature type="transmembrane region" description="Helical" evidence="1">
    <location>
        <begin position="331"/>
        <end position="351"/>
    </location>
</feature>
<evidence type="ECO:0000256" key="1">
    <source>
        <dbReference type="SAM" id="Phobius"/>
    </source>
</evidence>
<feature type="transmembrane region" description="Helical" evidence="1">
    <location>
        <begin position="159"/>
        <end position="176"/>
    </location>
</feature>
<name>A0ABD3PBN2_9STRA</name>
<dbReference type="SUPFAM" id="SSF103473">
    <property type="entry name" value="MFS general substrate transporter"/>
    <property type="match status" value="1"/>
</dbReference>
<dbReference type="InterPro" id="IPR036259">
    <property type="entry name" value="MFS_trans_sf"/>
</dbReference>
<dbReference type="AlphaFoldDB" id="A0ABD3PBN2"/>
<protein>
    <recommendedName>
        <fullName evidence="4">MFS general substrate transporter</fullName>
    </recommendedName>
</protein>
<dbReference type="InterPro" id="IPR011701">
    <property type="entry name" value="MFS"/>
</dbReference>
<feature type="transmembrane region" description="Helical" evidence="1">
    <location>
        <begin position="371"/>
        <end position="390"/>
    </location>
</feature>
<comment type="caution">
    <text evidence="2">The sequence shown here is derived from an EMBL/GenBank/DDBJ whole genome shotgun (WGS) entry which is preliminary data.</text>
</comment>
<evidence type="ECO:0000313" key="2">
    <source>
        <dbReference type="EMBL" id="KAL3783825.1"/>
    </source>
</evidence>
<organism evidence="2 3">
    <name type="scientific">Cyclotella cryptica</name>
    <dbReference type="NCBI Taxonomy" id="29204"/>
    <lineage>
        <taxon>Eukaryota</taxon>
        <taxon>Sar</taxon>
        <taxon>Stramenopiles</taxon>
        <taxon>Ochrophyta</taxon>
        <taxon>Bacillariophyta</taxon>
        <taxon>Coscinodiscophyceae</taxon>
        <taxon>Thalassiosirophycidae</taxon>
        <taxon>Stephanodiscales</taxon>
        <taxon>Stephanodiscaceae</taxon>
        <taxon>Cyclotella</taxon>
    </lineage>
</organism>
<sequence length="544" mass="59264">MMKSSTIPMLFATSLRPGNDIFRVTRRKKSLDSLTPTIEKKRSGVPPFVGNRKANFISMRSTDKHEFDGKSSEPTKQSGSTTFLSVALFLTYLTVMGAKCALPSTLSSISTPESGLDHYSTSLSRQDVISRLLALSTLSIAIGKLALGPVIDSIGGMRSLQIALSTLFICLGLIGLGPGTCPTLTFLAGYWIVVDFAFSCCWAAALKTIRDHMKENTWSKEIGRLAMAARMGNAISFAFFAWLLSWATGHGRFATGVGLEPAQDGIDTSWRLVYLSSSAVQLVPLALLYMFKKKSIVGNGGQNTAKLNSEAPTPIIRSLMILSRESRRLEFWLHLLSRTLIMVMISFLLFIPTYMNQCFGMSSASSARVGSFFAMGCLASVTTLSEKVFPPSSTTFTYKRKSWAVLCFLGISTICLSVQFAFLQDLIPLSPMTGALSMFVWGFSLAIPFYIPASMFALKRGGEEGSATIADAFDVCGFGLLAVFNSCVARVLNTSGQNGILVNRKAPWSPIFLWMLIGSAVSMVSMFFAVRIEGRRNETIESTL</sequence>
<accession>A0ABD3PBN2</accession>
<evidence type="ECO:0008006" key="4">
    <source>
        <dbReference type="Google" id="ProtNLM"/>
    </source>
</evidence>
<keyword evidence="3" id="KW-1185">Reference proteome</keyword>
<dbReference type="EMBL" id="JABMIG020000250">
    <property type="protein sequence ID" value="KAL3783825.1"/>
    <property type="molecule type" value="Genomic_DNA"/>
</dbReference>
<dbReference type="Gene3D" id="1.20.1250.20">
    <property type="entry name" value="MFS general substrate transporter like domains"/>
    <property type="match status" value="1"/>
</dbReference>